<comment type="caution">
    <text evidence="5">The sequence shown here is derived from an EMBL/GenBank/DDBJ whole genome shotgun (WGS) entry which is preliminary data.</text>
</comment>
<dbReference type="PANTHER" id="PTHR43537:SF45">
    <property type="entry name" value="GNTR FAMILY REGULATORY PROTEIN"/>
    <property type="match status" value="1"/>
</dbReference>
<gene>
    <name evidence="5" type="ORF">ON753_01425</name>
</gene>
<dbReference type="Proteomes" id="UP001300261">
    <property type="component" value="Unassembled WGS sequence"/>
</dbReference>
<reference evidence="5 6" key="1">
    <citation type="journal article" date="2016" name="Int. J. Syst. Evol. Microbiol.">
        <title>Labrenzia salina sp. nov., isolated from the rhizosphere of the halophyte Arthrocnemum macrostachyum.</title>
        <authorList>
            <person name="Camacho M."/>
            <person name="Redondo-Gomez S."/>
            <person name="Rodriguez-Llorente I."/>
            <person name="Rohde M."/>
            <person name="Sproer C."/>
            <person name="Schumann P."/>
            <person name="Klenk H.P."/>
            <person name="Montero-Calasanz M.D.C."/>
        </authorList>
    </citation>
    <scope>NUCLEOTIDE SEQUENCE [LARGE SCALE GENOMIC DNA]</scope>
    <source>
        <strain evidence="5 6">DSM 29163</strain>
    </source>
</reference>
<dbReference type="SMART" id="SM00895">
    <property type="entry name" value="FCD"/>
    <property type="match status" value="1"/>
</dbReference>
<evidence type="ECO:0000256" key="1">
    <source>
        <dbReference type="ARBA" id="ARBA00023015"/>
    </source>
</evidence>
<keyword evidence="3" id="KW-0804">Transcription</keyword>
<keyword evidence="1" id="KW-0805">Transcription regulation</keyword>
<dbReference type="Gene3D" id="1.10.10.10">
    <property type="entry name" value="Winged helix-like DNA-binding domain superfamily/Winged helix DNA-binding domain"/>
    <property type="match status" value="1"/>
</dbReference>
<dbReference type="SMART" id="SM00345">
    <property type="entry name" value="HTH_GNTR"/>
    <property type="match status" value="1"/>
</dbReference>
<dbReference type="Pfam" id="PF00392">
    <property type="entry name" value="GntR"/>
    <property type="match status" value="1"/>
</dbReference>
<organism evidence="5 6">
    <name type="scientific">Roseibium salinum</name>
    <dbReference type="NCBI Taxonomy" id="1604349"/>
    <lineage>
        <taxon>Bacteria</taxon>
        <taxon>Pseudomonadati</taxon>
        <taxon>Pseudomonadota</taxon>
        <taxon>Alphaproteobacteria</taxon>
        <taxon>Hyphomicrobiales</taxon>
        <taxon>Stappiaceae</taxon>
        <taxon>Roseibium</taxon>
    </lineage>
</organism>
<dbReference type="CDD" id="cd07377">
    <property type="entry name" value="WHTH_GntR"/>
    <property type="match status" value="1"/>
</dbReference>
<evidence type="ECO:0000259" key="4">
    <source>
        <dbReference type="PROSITE" id="PS50949"/>
    </source>
</evidence>
<keyword evidence="2" id="KW-0238">DNA-binding</keyword>
<dbReference type="InterPro" id="IPR036388">
    <property type="entry name" value="WH-like_DNA-bd_sf"/>
</dbReference>
<feature type="domain" description="HTH gntR-type" evidence="4">
    <location>
        <begin position="27"/>
        <end position="94"/>
    </location>
</feature>
<name>A0ABT3QW40_9HYPH</name>
<dbReference type="InterPro" id="IPR036390">
    <property type="entry name" value="WH_DNA-bd_sf"/>
</dbReference>
<sequence length="241" mass="26881">MNRKSNLLVHDDREIVGSAQPPRIKRISASQQIHDALRERIVSLELAPGEGLARMDIAEYYGVSQTPVRDAMMKLEEEGLLSIYPQSKTVVSKIDVDQARETQFLRLSVEVEVARRLARDAGRDGLETARKVLTMQKEALDAEDLGRFARLDKLFHHALCEGAGVANLWRLIDSRSGHIDRLRNLNLPDPGKPANIMHYHDEIVNAIEAGDAAAAEKAVREHLSGTLAAVDQIMAHHPDFF</sequence>
<dbReference type="EMBL" id="JAPEVI010000001">
    <property type="protein sequence ID" value="MCX2721073.1"/>
    <property type="molecule type" value="Genomic_DNA"/>
</dbReference>
<dbReference type="Gene3D" id="1.20.120.530">
    <property type="entry name" value="GntR ligand-binding domain-like"/>
    <property type="match status" value="1"/>
</dbReference>
<evidence type="ECO:0000313" key="6">
    <source>
        <dbReference type="Proteomes" id="UP001300261"/>
    </source>
</evidence>
<dbReference type="InterPro" id="IPR000524">
    <property type="entry name" value="Tscrpt_reg_HTH_GntR"/>
</dbReference>
<dbReference type="SUPFAM" id="SSF46785">
    <property type="entry name" value="Winged helix' DNA-binding domain"/>
    <property type="match status" value="1"/>
</dbReference>
<evidence type="ECO:0000256" key="3">
    <source>
        <dbReference type="ARBA" id="ARBA00023163"/>
    </source>
</evidence>
<dbReference type="SUPFAM" id="SSF48008">
    <property type="entry name" value="GntR ligand-binding domain-like"/>
    <property type="match status" value="1"/>
</dbReference>
<dbReference type="Pfam" id="PF07729">
    <property type="entry name" value="FCD"/>
    <property type="match status" value="1"/>
</dbReference>
<dbReference type="InterPro" id="IPR011711">
    <property type="entry name" value="GntR_C"/>
</dbReference>
<dbReference type="RefSeq" id="WP_265960769.1">
    <property type="nucleotide sequence ID" value="NZ_JAPEVI010000001.1"/>
</dbReference>
<protein>
    <submittedName>
        <fullName evidence="5">GntR family transcriptional regulator</fullName>
    </submittedName>
</protein>
<dbReference type="PROSITE" id="PS50949">
    <property type="entry name" value="HTH_GNTR"/>
    <property type="match status" value="1"/>
</dbReference>
<evidence type="ECO:0000313" key="5">
    <source>
        <dbReference type="EMBL" id="MCX2721073.1"/>
    </source>
</evidence>
<keyword evidence="6" id="KW-1185">Reference proteome</keyword>
<dbReference type="PANTHER" id="PTHR43537">
    <property type="entry name" value="TRANSCRIPTIONAL REGULATOR, GNTR FAMILY"/>
    <property type="match status" value="1"/>
</dbReference>
<proteinExistence type="predicted"/>
<evidence type="ECO:0000256" key="2">
    <source>
        <dbReference type="ARBA" id="ARBA00023125"/>
    </source>
</evidence>
<accession>A0ABT3QW40</accession>
<dbReference type="InterPro" id="IPR008920">
    <property type="entry name" value="TF_FadR/GntR_C"/>
</dbReference>